<dbReference type="EMBL" id="MGEH01000006">
    <property type="protein sequence ID" value="OGL79548.1"/>
    <property type="molecule type" value="Genomic_DNA"/>
</dbReference>
<reference evidence="3 4" key="1">
    <citation type="journal article" date="2016" name="Nat. Commun.">
        <title>Thousands of microbial genomes shed light on interconnected biogeochemical processes in an aquifer system.</title>
        <authorList>
            <person name="Anantharaman K."/>
            <person name="Brown C.T."/>
            <person name="Hug L.A."/>
            <person name="Sharon I."/>
            <person name="Castelle C.J."/>
            <person name="Probst A.J."/>
            <person name="Thomas B.C."/>
            <person name="Singh A."/>
            <person name="Wilkins M.J."/>
            <person name="Karaoz U."/>
            <person name="Brodie E.L."/>
            <person name="Williams K.H."/>
            <person name="Hubbard S.S."/>
            <person name="Banfield J.F."/>
        </authorList>
    </citation>
    <scope>NUCLEOTIDE SEQUENCE [LARGE SCALE GENOMIC DNA]</scope>
</reference>
<accession>A0A1F7UPB1</accession>
<comment type="caution">
    <text evidence="3">The sequence shown here is derived from an EMBL/GenBank/DDBJ whole genome shotgun (WGS) entry which is preliminary data.</text>
</comment>
<dbReference type="InterPro" id="IPR043993">
    <property type="entry name" value="T4SS_pilin"/>
</dbReference>
<keyword evidence="1" id="KW-0472">Membrane</keyword>
<evidence type="ECO:0000256" key="1">
    <source>
        <dbReference type="SAM" id="Phobius"/>
    </source>
</evidence>
<evidence type="ECO:0000313" key="3">
    <source>
        <dbReference type="EMBL" id="OGL79548.1"/>
    </source>
</evidence>
<dbReference type="AlphaFoldDB" id="A0A1F7UPB1"/>
<organism evidence="3 4">
    <name type="scientific">Candidatus Uhrbacteria bacterium RIFCSPHIGHO2_12_FULL_60_25</name>
    <dbReference type="NCBI Taxonomy" id="1802399"/>
    <lineage>
        <taxon>Bacteria</taxon>
        <taxon>Candidatus Uhriibacteriota</taxon>
    </lineage>
</organism>
<keyword evidence="1" id="KW-0812">Transmembrane</keyword>
<sequence>MTKKLLFVTLAFIAGILVAGPTRAETCTGSCFTPEQCAAISTKVDIGPTDDCKPTDTRDQTCCVDKQKCFEDKGGNCDLTCDDNEKNIGVYDCQQTKVCCVQIVTCASQSGTCKAKCATKPKETSTSAYDCTGSKKCCVPPEAPAPGAPPVVEKKPCSVLGGGSCVPKIGCSADTVDAAGDTSDCDTFSEECCVPKPAAPGAPGGTSATGGALPKETKPAELKTVGPYGLKNPLGNRSVPQLVGQLVAWLGAIGGSLFFGYLMWGGIQWMTAAGSNERVEAGRKKIIAAVSGIVVILLAYLIVESLIGVISLKGGS</sequence>
<feature type="transmembrane region" description="Helical" evidence="1">
    <location>
        <begin position="286"/>
        <end position="310"/>
    </location>
</feature>
<keyword evidence="2" id="KW-0732">Signal</keyword>
<proteinExistence type="predicted"/>
<protein>
    <submittedName>
        <fullName evidence="3">Uncharacterized protein</fullName>
    </submittedName>
</protein>
<feature type="chain" id="PRO_5009533110" evidence="2">
    <location>
        <begin position="25"/>
        <end position="316"/>
    </location>
</feature>
<feature type="signal peptide" evidence="2">
    <location>
        <begin position="1"/>
        <end position="24"/>
    </location>
</feature>
<dbReference type="Proteomes" id="UP000176603">
    <property type="component" value="Unassembled WGS sequence"/>
</dbReference>
<name>A0A1F7UPB1_9BACT</name>
<keyword evidence="1" id="KW-1133">Transmembrane helix</keyword>
<evidence type="ECO:0000256" key="2">
    <source>
        <dbReference type="SAM" id="SignalP"/>
    </source>
</evidence>
<gene>
    <name evidence="3" type="ORF">A3E39_03355</name>
</gene>
<evidence type="ECO:0000313" key="4">
    <source>
        <dbReference type="Proteomes" id="UP000176603"/>
    </source>
</evidence>
<feature type="transmembrane region" description="Helical" evidence="1">
    <location>
        <begin position="246"/>
        <end position="265"/>
    </location>
</feature>
<dbReference type="Pfam" id="PF18895">
    <property type="entry name" value="T4SS_pilin"/>
    <property type="match status" value="1"/>
</dbReference>